<dbReference type="Proteomes" id="UP001186974">
    <property type="component" value="Unassembled WGS sequence"/>
</dbReference>
<feature type="non-terminal residue" evidence="1">
    <location>
        <position position="243"/>
    </location>
</feature>
<dbReference type="EMBL" id="JAWDJW010005314">
    <property type="protein sequence ID" value="KAK3068357.1"/>
    <property type="molecule type" value="Genomic_DNA"/>
</dbReference>
<gene>
    <name evidence="1" type="ORF">LTS18_000695</name>
</gene>
<reference evidence="1" key="1">
    <citation type="submission" date="2024-09" db="EMBL/GenBank/DDBJ databases">
        <title>Black Yeasts Isolated from many extreme environments.</title>
        <authorList>
            <person name="Coleine C."/>
            <person name="Stajich J.E."/>
            <person name="Selbmann L."/>
        </authorList>
    </citation>
    <scope>NUCLEOTIDE SEQUENCE</scope>
    <source>
        <strain evidence="1">CCFEE 5737</strain>
    </source>
</reference>
<comment type="caution">
    <text evidence="1">The sequence shown here is derived from an EMBL/GenBank/DDBJ whole genome shotgun (WGS) entry which is preliminary data.</text>
</comment>
<name>A0ACC3DFL4_9PEZI</name>
<sequence>MSLPCPLPQVQEALSPYIHPREETLRIRQSLTSHLTSQLASSRTRRDGDADGDGNRIISRLELACPPPTATTTTSLEAKRVPADFTGLRRRYLEAVQANADARAKYDGVKAEILELRRRDAGRAQSGRSGSGRGEADVEAEAEAARAYVALLRRRRLHGRLQIVQRSLAQLVELEPSPVVGDVAVMVRERVGEAPEPPLAAAGAGAGEREGPVGVVEGLTLKLKKEVLLAKHGLDRARDARER</sequence>
<evidence type="ECO:0000313" key="2">
    <source>
        <dbReference type="Proteomes" id="UP001186974"/>
    </source>
</evidence>
<proteinExistence type="predicted"/>
<evidence type="ECO:0000313" key="1">
    <source>
        <dbReference type="EMBL" id="KAK3068357.1"/>
    </source>
</evidence>
<organism evidence="1 2">
    <name type="scientific">Coniosporium uncinatum</name>
    <dbReference type="NCBI Taxonomy" id="93489"/>
    <lineage>
        <taxon>Eukaryota</taxon>
        <taxon>Fungi</taxon>
        <taxon>Dikarya</taxon>
        <taxon>Ascomycota</taxon>
        <taxon>Pezizomycotina</taxon>
        <taxon>Dothideomycetes</taxon>
        <taxon>Dothideomycetes incertae sedis</taxon>
        <taxon>Coniosporium</taxon>
    </lineage>
</organism>
<accession>A0ACC3DFL4</accession>
<protein>
    <submittedName>
        <fullName evidence="1">Uncharacterized protein</fullName>
    </submittedName>
</protein>
<keyword evidence="2" id="KW-1185">Reference proteome</keyword>